<protein>
    <submittedName>
        <fullName evidence="1">Uncharacterized protein</fullName>
    </submittedName>
</protein>
<dbReference type="EMBL" id="JAPXFL010000003">
    <property type="protein sequence ID" value="KAK9509672.1"/>
    <property type="molecule type" value="Genomic_DNA"/>
</dbReference>
<name>A0AAW1DGX9_9HEMI</name>
<reference evidence="1 2" key="1">
    <citation type="submission" date="2022-12" db="EMBL/GenBank/DDBJ databases">
        <title>Chromosome-level genome assembly of true bugs.</title>
        <authorList>
            <person name="Ma L."/>
            <person name="Li H."/>
        </authorList>
    </citation>
    <scope>NUCLEOTIDE SEQUENCE [LARGE SCALE GENOMIC DNA]</scope>
    <source>
        <strain evidence="1">Lab_2022b</strain>
    </source>
</reference>
<accession>A0AAW1DGX9</accession>
<dbReference type="PANTHER" id="PTHR45913:SF19">
    <property type="entry name" value="LOW QUALITY PROTEIN: ZINC FINGER BED DOMAIN-CONTAINING PROTEIN 5-LIKE"/>
    <property type="match status" value="1"/>
</dbReference>
<gene>
    <name evidence="1" type="ORF">O3M35_006935</name>
</gene>
<organism evidence="1 2">
    <name type="scientific">Rhynocoris fuscipes</name>
    <dbReference type="NCBI Taxonomy" id="488301"/>
    <lineage>
        <taxon>Eukaryota</taxon>
        <taxon>Metazoa</taxon>
        <taxon>Ecdysozoa</taxon>
        <taxon>Arthropoda</taxon>
        <taxon>Hexapoda</taxon>
        <taxon>Insecta</taxon>
        <taxon>Pterygota</taxon>
        <taxon>Neoptera</taxon>
        <taxon>Paraneoptera</taxon>
        <taxon>Hemiptera</taxon>
        <taxon>Heteroptera</taxon>
        <taxon>Panheteroptera</taxon>
        <taxon>Cimicomorpha</taxon>
        <taxon>Reduviidae</taxon>
        <taxon>Harpactorinae</taxon>
        <taxon>Harpactorini</taxon>
        <taxon>Rhynocoris</taxon>
    </lineage>
</organism>
<dbReference type="AlphaFoldDB" id="A0AAW1DGX9"/>
<sequence length="156" mass="17680">MQGNKNAENKRKKISESVRHYSEEYLKFGFTWSGSQDVPIPRCIVCGEKLANSAMVPAKLQRHLSTKHSCLTSKGKDYFERLLKNQEVQATCFRKSVTISDKAQIASYKVAELIALKQKPHNIAESLILPACLEIVKIMFGNEAQRDLDSIRQPLE</sequence>
<proteinExistence type="predicted"/>
<keyword evidence="2" id="KW-1185">Reference proteome</keyword>
<evidence type="ECO:0000313" key="2">
    <source>
        <dbReference type="Proteomes" id="UP001461498"/>
    </source>
</evidence>
<dbReference type="Proteomes" id="UP001461498">
    <property type="component" value="Unassembled WGS sequence"/>
</dbReference>
<dbReference type="PANTHER" id="PTHR45913">
    <property type="entry name" value="EPM2A-INTERACTING PROTEIN 1"/>
    <property type="match status" value="1"/>
</dbReference>
<comment type="caution">
    <text evidence="1">The sequence shown here is derived from an EMBL/GenBank/DDBJ whole genome shotgun (WGS) entry which is preliminary data.</text>
</comment>
<evidence type="ECO:0000313" key="1">
    <source>
        <dbReference type="EMBL" id="KAK9509672.1"/>
    </source>
</evidence>